<organism evidence="2 3">
    <name type="scientific">Fluviicola chungangensis</name>
    <dbReference type="NCBI Taxonomy" id="2597671"/>
    <lineage>
        <taxon>Bacteria</taxon>
        <taxon>Pseudomonadati</taxon>
        <taxon>Bacteroidota</taxon>
        <taxon>Flavobacteriia</taxon>
        <taxon>Flavobacteriales</taxon>
        <taxon>Crocinitomicaceae</taxon>
        <taxon>Fluviicola</taxon>
    </lineage>
</organism>
<dbReference type="InterPro" id="IPR007437">
    <property type="entry name" value="DUF486"/>
</dbReference>
<sequence length="123" mass="14187">MRALLTIALLLVSNSFMTYAWYGHLRDNPEAKKTGVWVFVTTILISWGIAFFEYIFMVPANKLGYYGNGGPFSLIQLKIIQEVTSILVFMVFSLIFFKDEAFKWNHAMAFLLILIAVYLVFKK</sequence>
<dbReference type="RefSeq" id="WP_144332644.1">
    <property type="nucleotide sequence ID" value="NZ_VLPL01000003.1"/>
</dbReference>
<evidence type="ECO:0000256" key="1">
    <source>
        <dbReference type="SAM" id="Phobius"/>
    </source>
</evidence>
<reference evidence="2 3" key="1">
    <citation type="submission" date="2019-07" db="EMBL/GenBank/DDBJ databases">
        <authorList>
            <person name="Huq M.A."/>
        </authorList>
    </citation>
    <scope>NUCLEOTIDE SEQUENCE [LARGE SCALE GENOMIC DNA]</scope>
    <source>
        <strain evidence="2 3">MAH-3</strain>
    </source>
</reference>
<feature type="transmembrane region" description="Helical" evidence="1">
    <location>
        <begin position="36"/>
        <end position="58"/>
    </location>
</feature>
<keyword evidence="1" id="KW-0812">Transmembrane</keyword>
<dbReference type="Proteomes" id="UP000316008">
    <property type="component" value="Unassembled WGS sequence"/>
</dbReference>
<dbReference type="PANTHER" id="PTHR38482:SF1">
    <property type="entry name" value="DMT FAMILY PROTEIN"/>
    <property type="match status" value="1"/>
</dbReference>
<dbReference type="EMBL" id="VLPL01000003">
    <property type="protein sequence ID" value="TSJ45689.1"/>
    <property type="molecule type" value="Genomic_DNA"/>
</dbReference>
<name>A0A556N0Y2_9FLAO</name>
<accession>A0A556N0Y2</accession>
<dbReference type="OrthoDB" id="9805206at2"/>
<evidence type="ECO:0000313" key="3">
    <source>
        <dbReference type="Proteomes" id="UP000316008"/>
    </source>
</evidence>
<dbReference type="PIRSF" id="PIRSF021239">
    <property type="entry name" value="UCP021239"/>
    <property type="match status" value="1"/>
</dbReference>
<dbReference type="PANTHER" id="PTHR38482">
    <property type="entry name" value="DMT FAMILY PROTEIN"/>
    <property type="match status" value="1"/>
</dbReference>
<keyword evidence="3" id="KW-1185">Reference proteome</keyword>
<proteinExistence type="predicted"/>
<dbReference type="AlphaFoldDB" id="A0A556N0Y2"/>
<evidence type="ECO:0000313" key="2">
    <source>
        <dbReference type="EMBL" id="TSJ45689.1"/>
    </source>
</evidence>
<keyword evidence="1" id="KW-0472">Membrane</keyword>
<comment type="caution">
    <text evidence="2">The sequence shown here is derived from an EMBL/GenBank/DDBJ whole genome shotgun (WGS) entry which is preliminary data.</text>
</comment>
<gene>
    <name evidence="2" type="ORF">FO442_08040</name>
</gene>
<feature type="transmembrane region" description="Helical" evidence="1">
    <location>
        <begin position="103"/>
        <end position="121"/>
    </location>
</feature>
<protein>
    <submittedName>
        <fullName evidence="2">DMT family protein</fullName>
    </submittedName>
</protein>
<keyword evidence="1" id="KW-1133">Transmembrane helix</keyword>
<feature type="transmembrane region" description="Helical" evidence="1">
    <location>
        <begin position="79"/>
        <end position="97"/>
    </location>
</feature>
<dbReference type="Pfam" id="PF04342">
    <property type="entry name" value="DMT_6"/>
    <property type="match status" value="1"/>
</dbReference>